<dbReference type="Pfam" id="PF23283">
    <property type="entry name" value="D8C_UMOD"/>
    <property type="match status" value="1"/>
</dbReference>
<dbReference type="Proteomes" id="UP000663834">
    <property type="component" value="Unassembled WGS sequence"/>
</dbReference>
<organism evidence="11 16">
    <name type="scientific">Rotaria magnacalcarata</name>
    <dbReference type="NCBI Taxonomy" id="392030"/>
    <lineage>
        <taxon>Eukaryota</taxon>
        <taxon>Metazoa</taxon>
        <taxon>Spiralia</taxon>
        <taxon>Gnathifera</taxon>
        <taxon>Rotifera</taxon>
        <taxon>Eurotatoria</taxon>
        <taxon>Bdelloidea</taxon>
        <taxon>Philodinida</taxon>
        <taxon>Philodinidae</taxon>
        <taxon>Rotaria</taxon>
    </lineage>
</organism>
<evidence type="ECO:0000313" key="7">
    <source>
        <dbReference type="EMBL" id="CAF1430822.1"/>
    </source>
</evidence>
<comment type="caution">
    <text evidence="11">The sequence shown here is derived from an EMBL/GenBank/DDBJ whole genome shotgun (WGS) entry which is preliminary data.</text>
</comment>
<reference evidence="11" key="1">
    <citation type="submission" date="2021-02" db="EMBL/GenBank/DDBJ databases">
        <authorList>
            <person name="Nowell W R."/>
        </authorList>
    </citation>
    <scope>NUCLEOTIDE SEQUENCE</scope>
</reference>
<dbReference type="EMBL" id="CAJNOW010004822">
    <property type="protein sequence ID" value="CAF1430822.1"/>
    <property type="molecule type" value="Genomic_DNA"/>
</dbReference>
<dbReference type="Proteomes" id="UP000681967">
    <property type="component" value="Unassembled WGS sequence"/>
</dbReference>
<evidence type="ECO:0000259" key="5">
    <source>
        <dbReference type="Pfam" id="PF23283"/>
    </source>
</evidence>
<proteinExistence type="predicted"/>
<dbReference type="OrthoDB" id="10043005at2759"/>
<keyword evidence="16" id="KW-1185">Reference proteome</keyword>
<accession>A0A819E9F7</accession>
<evidence type="ECO:0000256" key="2">
    <source>
        <dbReference type="ARBA" id="ARBA00023157"/>
    </source>
</evidence>
<dbReference type="Proteomes" id="UP000676336">
    <property type="component" value="Unassembled WGS sequence"/>
</dbReference>
<dbReference type="Proteomes" id="UP000663855">
    <property type="component" value="Unassembled WGS sequence"/>
</dbReference>
<keyword evidence="4" id="KW-0812">Transmembrane</keyword>
<dbReference type="EMBL" id="CAJNRG010008334">
    <property type="protein sequence ID" value="CAF2103379.1"/>
    <property type="molecule type" value="Genomic_DNA"/>
</dbReference>
<keyword evidence="4" id="KW-0472">Membrane</keyword>
<feature type="domain" description="UMOD/GP2/OIT3-like D8C" evidence="5">
    <location>
        <begin position="177"/>
        <end position="255"/>
    </location>
</feature>
<dbReference type="Proteomes" id="UP000663887">
    <property type="component" value="Unassembled WGS sequence"/>
</dbReference>
<evidence type="ECO:0000313" key="13">
    <source>
        <dbReference type="EMBL" id="CAF3996102.1"/>
    </source>
</evidence>
<dbReference type="EMBL" id="CAJOBF010001035">
    <property type="protein sequence ID" value="CAF3904353.1"/>
    <property type="molecule type" value="Genomic_DNA"/>
</dbReference>
<dbReference type="EMBL" id="CAJOBI010070841">
    <property type="protein sequence ID" value="CAF4457344.1"/>
    <property type="molecule type" value="Genomic_DNA"/>
</dbReference>
<dbReference type="EMBL" id="CAJOBG010000707">
    <property type="protein sequence ID" value="CAF3847849.1"/>
    <property type="molecule type" value="Genomic_DNA"/>
</dbReference>
<dbReference type="EMBL" id="CAJNRE010005991">
    <property type="protein sequence ID" value="CAF2051854.1"/>
    <property type="molecule type" value="Genomic_DNA"/>
</dbReference>
<dbReference type="Proteomes" id="UP000663824">
    <property type="component" value="Unassembled WGS sequence"/>
</dbReference>
<evidence type="ECO:0000313" key="12">
    <source>
        <dbReference type="EMBL" id="CAF3904353.1"/>
    </source>
</evidence>
<evidence type="ECO:0000313" key="6">
    <source>
        <dbReference type="EMBL" id="CAF1181130.1"/>
    </source>
</evidence>
<evidence type="ECO:0000313" key="16">
    <source>
        <dbReference type="Proteomes" id="UP000663866"/>
    </source>
</evidence>
<keyword evidence="4" id="KW-1133">Transmembrane helix</keyword>
<keyword evidence="1" id="KW-0732">Signal</keyword>
<sequence>MLGSQQENQRRSVWEVPDSTPMVSELMPVSRSTSSMQAPYGYDDRQMQSYRPILQQAWEPNVPQSNSYATVKTNSVNNCTRKMLVMGILIGVVICGVPLGVLTTLYIQGKTGNSSGSSNSGSSSDTNNTNSVTLPSQCSSYTNNTDSTRNAGYYCGSCYCDNGLATGWYRFTGSAGTQLVTSPISTGYCGTNYPGWFNGTLPTTVGGLSSGFLCINYVGTVCYFPYSLDSIIVTNCSGFYVFYLRATPYCYSRYCTT</sequence>
<evidence type="ECO:0000313" key="9">
    <source>
        <dbReference type="EMBL" id="CAF2088789.1"/>
    </source>
</evidence>
<evidence type="ECO:0000256" key="3">
    <source>
        <dbReference type="SAM" id="MobiDB-lite"/>
    </source>
</evidence>
<evidence type="ECO:0000313" key="11">
    <source>
        <dbReference type="EMBL" id="CAF3847849.1"/>
    </source>
</evidence>
<evidence type="ECO:0000313" key="8">
    <source>
        <dbReference type="EMBL" id="CAF2051854.1"/>
    </source>
</evidence>
<dbReference type="Proteomes" id="UP000663866">
    <property type="component" value="Unassembled WGS sequence"/>
</dbReference>
<dbReference type="EMBL" id="CAJNRF010007112">
    <property type="protein sequence ID" value="CAF2088789.1"/>
    <property type="molecule type" value="Genomic_DNA"/>
</dbReference>
<evidence type="ECO:0000313" key="14">
    <source>
        <dbReference type="EMBL" id="CAF4453832.1"/>
    </source>
</evidence>
<dbReference type="EMBL" id="CAJOBH010004606">
    <property type="protein sequence ID" value="CAF3996102.1"/>
    <property type="molecule type" value="Genomic_DNA"/>
</dbReference>
<dbReference type="AlphaFoldDB" id="A0A819E9F7"/>
<evidence type="ECO:0000313" key="15">
    <source>
        <dbReference type="EMBL" id="CAF4457344.1"/>
    </source>
</evidence>
<feature type="transmembrane region" description="Helical" evidence="4">
    <location>
        <begin position="84"/>
        <end position="107"/>
    </location>
</feature>
<name>A0A819E9F7_9BILA</name>
<gene>
    <name evidence="13" type="ORF">BYL167_LOCUS13425</name>
    <name evidence="6" type="ORF">CJN711_LOCUS11024</name>
    <name evidence="14" type="ORF">GIL414_LOCUS32547</name>
    <name evidence="7" type="ORF">KQP761_LOCUS11025</name>
    <name evidence="8" type="ORF">MBJ925_LOCUS13178</name>
    <name evidence="11" type="ORF">OVN521_LOCUS6672</name>
    <name evidence="15" type="ORF">SMN809_LOCUS33001</name>
    <name evidence="12" type="ORF">UXM345_LOCUS10716</name>
    <name evidence="9" type="ORF">WKI299_LOCUS17748</name>
    <name evidence="10" type="ORF">XDN619_LOCUS19134</name>
</gene>
<feature type="region of interest" description="Disordered" evidence="3">
    <location>
        <begin position="112"/>
        <end position="131"/>
    </location>
</feature>
<dbReference type="Proteomes" id="UP000663842">
    <property type="component" value="Unassembled WGS sequence"/>
</dbReference>
<evidence type="ECO:0000313" key="10">
    <source>
        <dbReference type="EMBL" id="CAF2103379.1"/>
    </source>
</evidence>
<protein>
    <recommendedName>
        <fullName evidence="5">UMOD/GP2/OIT3-like D8C domain-containing protein</fullName>
    </recommendedName>
</protein>
<keyword evidence="2" id="KW-1015">Disulfide bond</keyword>
<dbReference type="EMBL" id="CAJNOV010004592">
    <property type="protein sequence ID" value="CAF1181130.1"/>
    <property type="molecule type" value="Genomic_DNA"/>
</dbReference>
<dbReference type="Proteomes" id="UP000663856">
    <property type="component" value="Unassembled WGS sequence"/>
</dbReference>
<dbReference type="Proteomes" id="UP000681720">
    <property type="component" value="Unassembled WGS sequence"/>
</dbReference>
<evidence type="ECO:0000256" key="4">
    <source>
        <dbReference type="SAM" id="Phobius"/>
    </source>
</evidence>
<evidence type="ECO:0000256" key="1">
    <source>
        <dbReference type="ARBA" id="ARBA00022729"/>
    </source>
</evidence>
<dbReference type="InterPro" id="IPR057774">
    <property type="entry name" value="D8C_UMOD/GP2/OIT3-like"/>
</dbReference>
<dbReference type="EMBL" id="CAJOBJ010069444">
    <property type="protein sequence ID" value="CAF4453832.1"/>
    <property type="molecule type" value="Genomic_DNA"/>
</dbReference>